<keyword evidence="2" id="KW-0813">Transport</keyword>
<accession>A0ABV8MQ63</accession>
<evidence type="ECO:0000256" key="3">
    <source>
        <dbReference type="ARBA" id="ARBA00022729"/>
    </source>
</evidence>
<sequence>MRSLPFRLSALALVCGQVCAADLVVGSVNPMSGVMADMGNELMWGARAAFEAVNAQGGVNGNRLVLLAKDGGYRPAEAAAVVKNLIEQDKPIALIAIAGTSINEEILNQKLLNHAQIPHVGPLSGGAVLRRPINPYLYNVRASYRAEASRLVKQALTMGATKIAMFYQNDDFGLDGLNSVEAELKKHNMKVIATGSYETGADDVRAAVSTIAKAGPDAVIMFSADKTAAAFMRGMRQHNSTANFYAASLVNHRILIQQAGLNNVQNLVISQVVPSPNNLSKPIVKEYRDALKRHIPEAKPSYFGLESYIAAKVLIEGLKRAGPSPTRQSLQKALDGIGRYNAGGFELTFGPNDREGSEFVDIAIVGADGEFRQ</sequence>
<comment type="similarity">
    <text evidence="1">Belongs to the leucine-binding protein family.</text>
</comment>
<keyword evidence="4" id="KW-0029">Amino-acid transport</keyword>
<keyword evidence="8" id="KW-1185">Reference proteome</keyword>
<reference evidence="8" key="1">
    <citation type="journal article" date="2019" name="Int. J. Syst. Evol. Microbiol.">
        <title>The Global Catalogue of Microorganisms (GCM) 10K type strain sequencing project: providing services to taxonomists for standard genome sequencing and annotation.</title>
        <authorList>
            <consortium name="The Broad Institute Genomics Platform"/>
            <consortium name="The Broad Institute Genome Sequencing Center for Infectious Disease"/>
            <person name="Wu L."/>
            <person name="Ma J."/>
        </authorList>
    </citation>
    <scope>NUCLEOTIDE SEQUENCE [LARGE SCALE GENOMIC DNA]</scope>
    <source>
        <strain evidence="8">LMG 29894</strain>
    </source>
</reference>
<evidence type="ECO:0000313" key="8">
    <source>
        <dbReference type="Proteomes" id="UP001595791"/>
    </source>
</evidence>
<dbReference type="PRINTS" id="PR00337">
    <property type="entry name" value="LEUILEVALBP"/>
</dbReference>
<evidence type="ECO:0000256" key="1">
    <source>
        <dbReference type="ARBA" id="ARBA00010062"/>
    </source>
</evidence>
<dbReference type="Pfam" id="PF13458">
    <property type="entry name" value="Peripla_BP_6"/>
    <property type="match status" value="1"/>
</dbReference>
<dbReference type="SUPFAM" id="SSF53822">
    <property type="entry name" value="Periplasmic binding protein-like I"/>
    <property type="match status" value="1"/>
</dbReference>
<feature type="signal peptide" evidence="5">
    <location>
        <begin position="1"/>
        <end position="20"/>
    </location>
</feature>
<dbReference type="Proteomes" id="UP001595791">
    <property type="component" value="Unassembled WGS sequence"/>
</dbReference>
<dbReference type="Gene3D" id="3.40.50.2300">
    <property type="match status" value="2"/>
</dbReference>
<comment type="caution">
    <text evidence="7">The sequence shown here is derived from an EMBL/GenBank/DDBJ whole genome shotgun (WGS) entry which is preliminary data.</text>
</comment>
<evidence type="ECO:0000256" key="4">
    <source>
        <dbReference type="ARBA" id="ARBA00022970"/>
    </source>
</evidence>
<proteinExistence type="inferred from homology"/>
<dbReference type="EMBL" id="JBHSBU010000001">
    <property type="protein sequence ID" value="MFC4160323.1"/>
    <property type="molecule type" value="Genomic_DNA"/>
</dbReference>
<dbReference type="InterPro" id="IPR000709">
    <property type="entry name" value="Leu_Ile_Val-bd"/>
</dbReference>
<name>A0ABV8MQ63_9NEIS</name>
<feature type="chain" id="PRO_5045180541" evidence="5">
    <location>
        <begin position="21"/>
        <end position="373"/>
    </location>
</feature>
<dbReference type="PANTHER" id="PTHR47235:SF1">
    <property type="entry name" value="BLR6548 PROTEIN"/>
    <property type="match status" value="1"/>
</dbReference>
<dbReference type="InterPro" id="IPR028081">
    <property type="entry name" value="Leu-bd"/>
</dbReference>
<gene>
    <name evidence="7" type="ORF">ACFOW7_13335</name>
</gene>
<evidence type="ECO:0000256" key="2">
    <source>
        <dbReference type="ARBA" id="ARBA00022448"/>
    </source>
</evidence>
<evidence type="ECO:0000259" key="6">
    <source>
        <dbReference type="Pfam" id="PF13458"/>
    </source>
</evidence>
<protein>
    <submittedName>
        <fullName evidence="7">ABC transporter substrate-binding protein</fullName>
    </submittedName>
</protein>
<organism evidence="7 8">
    <name type="scientific">Chitinimonas lacunae</name>
    <dbReference type="NCBI Taxonomy" id="1963018"/>
    <lineage>
        <taxon>Bacteria</taxon>
        <taxon>Pseudomonadati</taxon>
        <taxon>Pseudomonadota</taxon>
        <taxon>Betaproteobacteria</taxon>
        <taxon>Neisseriales</taxon>
        <taxon>Chitinibacteraceae</taxon>
        <taxon>Chitinimonas</taxon>
    </lineage>
</organism>
<evidence type="ECO:0000313" key="7">
    <source>
        <dbReference type="EMBL" id="MFC4160323.1"/>
    </source>
</evidence>
<evidence type="ECO:0000256" key="5">
    <source>
        <dbReference type="SAM" id="SignalP"/>
    </source>
</evidence>
<dbReference type="RefSeq" id="WP_378165030.1">
    <property type="nucleotide sequence ID" value="NZ_JBHSBU010000001.1"/>
</dbReference>
<dbReference type="InterPro" id="IPR028082">
    <property type="entry name" value="Peripla_BP_I"/>
</dbReference>
<feature type="domain" description="Leucine-binding protein" evidence="6">
    <location>
        <begin position="25"/>
        <end position="363"/>
    </location>
</feature>
<dbReference type="CDD" id="cd06326">
    <property type="entry name" value="PBP1_ABC_ligand_binding-like"/>
    <property type="match status" value="1"/>
</dbReference>
<keyword evidence="3 5" id="KW-0732">Signal</keyword>
<dbReference type="PANTHER" id="PTHR47235">
    <property type="entry name" value="BLR6548 PROTEIN"/>
    <property type="match status" value="1"/>
</dbReference>